<feature type="DNA-binding region" description="H-T-H motif" evidence="4">
    <location>
        <begin position="48"/>
        <end position="67"/>
    </location>
</feature>
<dbReference type="EMBL" id="JADJMH010000005">
    <property type="protein sequence ID" value="MBK7674643.1"/>
    <property type="molecule type" value="Genomic_DNA"/>
</dbReference>
<dbReference type="Proteomes" id="UP000697998">
    <property type="component" value="Unassembled WGS sequence"/>
</dbReference>
<dbReference type="FunFam" id="1.10.10.60:FF:000141">
    <property type="entry name" value="TetR family transcriptional regulator"/>
    <property type="match status" value="1"/>
</dbReference>
<dbReference type="Pfam" id="PF16859">
    <property type="entry name" value="TetR_C_11"/>
    <property type="match status" value="1"/>
</dbReference>
<comment type="caution">
    <text evidence="7">The sequence shown here is derived from an EMBL/GenBank/DDBJ whole genome shotgun (WGS) entry which is preliminary data.</text>
</comment>
<dbReference type="SUPFAM" id="SSF46689">
    <property type="entry name" value="Homeodomain-like"/>
    <property type="match status" value="1"/>
</dbReference>
<dbReference type="InterPro" id="IPR009057">
    <property type="entry name" value="Homeodomain-like_sf"/>
</dbReference>
<evidence type="ECO:0000313" key="8">
    <source>
        <dbReference type="Proteomes" id="UP000697998"/>
    </source>
</evidence>
<dbReference type="InterPro" id="IPR036271">
    <property type="entry name" value="Tet_transcr_reg_TetR-rel_C_sf"/>
</dbReference>
<organism evidence="7 8">
    <name type="scientific">Candidatus Accumulibacter proximus</name>
    <dbReference type="NCBI Taxonomy" id="2954385"/>
    <lineage>
        <taxon>Bacteria</taxon>
        <taxon>Pseudomonadati</taxon>
        <taxon>Pseudomonadota</taxon>
        <taxon>Betaproteobacteria</taxon>
        <taxon>Candidatus Accumulibacter</taxon>
    </lineage>
</organism>
<dbReference type="GO" id="GO:0003700">
    <property type="term" value="F:DNA-binding transcription factor activity"/>
    <property type="evidence" value="ECO:0007669"/>
    <property type="project" value="TreeGrafter"/>
</dbReference>
<keyword evidence="1" id="KW-0805">Transcription regulation</keyword>
<dbReference type="GO" id="GO:0000976">
    <property type="term" value="F:transcription cis-regulatory region binding"/>
    <property type="evidence" value="ECO:0007669"/>
    <property type="project" value="TreeGrafter"/>
</dbReference>
<evidence type="ECO:0000313" key="7">
    <source>
        <dbReference type="EMBL" id="MBK7674643.1"/>
    </source>
</evidence>
<feature type="region of interest" description="Disordered" evidence="5">
    <location>
        <begin position="1"/>
        <end position="27"/>
    </location>
</feature>
<evidence type="ECO:0000259" key="6">
    <source>
        <dbReference type="PROSITE" id="PS50977"/>
    </source>
</evidence>
<proteinExistence type="predicted"/>
<evidence type="ECO:0000256" key="4">
    <source>
        <dbReference type="PROSITE-ProRule" id="PRU00335"/>
    </source>
</evidence>
<evidence type="ECO:0000256" key="3">
    <source>
        <dbReference type="ARBA" id="ARBA00023163"/>
    </source>
</evidence>
<dbReference type="Gene3D" id="1.10.357.10">
    <property type="entry name" value="Tetracycline Repressor, domain 2"/>
    <property type="match status" value="1"/>
</dbReference>
<dbReference type="SUPFAM" id="SSF48498">
    <property type="entry name" value="Tetracyclin repressor-like, C-terminal domain"/>
    <property type="match status" value="1"/>
</dbReference>
<dbReference type="InterPro" id="IPR050109">
    <property type="entry name" value="HTH-type_TetR-like_transc_reg"/>
</dbReference>
<keyword evidence="3" id="KW-0804">Transcription</keyword>
<dbReference type="PANTHER" id="PTHR30055:SF223">
    <property type="entry name" value="HTH-TYPE TRANSCRIPTIONAL REGULATOR UIDR"/>
    <property type="match status" value="1"/>
</dbReference>
<accession>A0A935PWH5</accession>
<dbReference type="AlphaFoldDB" id="A0A935PWH5"/>
<feature type="domain" description="HTH tetR-type" evidence="6">
    <location>
        <begin position="25"/>
        <end position="85"/>
    </location>
</feature>
<sequence length="223" mass="24088">MNHPIASQASSPLADSPAGGRRRKDARPSELTAAALELFVDKGFAATRLDDVAARAGVSKGTLYLYFSSKEALFKAVIEDGMVAALAAAEKRLSDHQGSAADLLHELLLGWWEQIGQTPMAGVSKLIISESRNFPELARYYHDRIITRGRALVRTTLQRGIAGGEFRPVDVEAAIDVIIAPLLMLAISRFSIHLCGQDVSPEAYLETHFALLLYGLQGAGQTT</sequence>
<protein>
    <submittedName>
        <fullName evidence="7">TetR/AcrR family transcriptional regulator</fullName>
    </submittedName>
</protein>
<dbReference type="PROSITE" id="PS50977">
    <property type="entry name" value="HTH_TETR_2"/>
    <property type="match status" value="1"/>
</dbReference>
<feature type="compositionally biased region" description="Polar residues" evidence="5">
    <location>
        <begin position="1"/>
        <end position="13"/>
    </location>
</feature>
<evidence type="ECO:0000256" key="2">
    <source>
        <dbReference type="ARBA" id="ARBA00023125"/>
    </source>
</evidence>
<dbReference type="InterPro" id="IPR001647">
    <property type="entry name" value="HTH_TetR"/>
</dbReference>
<dbReference type="InterPro" id="IPR011075">
    <property type="entry name" value="TetR_C"/>
</dbReference>
<evidence type="ECO:0000256" key="1">
    <source>
        <dbReference type="ARBA" id="ARBA00023015"/>
    </source>
</evidence>
<evidence type="ECO:0000256" key="5">
    <source>
        <dbReference type="SAM" id="MobiDB-lite"/>
    </source>
</evidence>
<dbReference type="PANTHER" id="PTHR30055">
    <property type="entry name" value="HTH-TYPE TRANSCRIPTIONAL REGULATOR RUTR"/>
    <property type="match status" value="1"/>
</dbReference>
<reference evidence="7 8" key="1">
    <citation type="submission" date="2020-10" db="EMBL/GenBank/DDBJ databases">
        <title>Connecting structure to function with the recovery of over 1000 high-quality activated sludge metagenome-assembled genomes encoding full-length rRNA genes using long-read sequencing.</title>
        <authorList>
            <person name="Singleton C.M."/>
            <person name="Petriglieri F."/>
            <person name="Kristensen J.M."/>
            <person name="Kirkegaard R.H."/>
            <person name="Michaelsen T.Y."/>
            <person name="Andersen M.H."/>
            <person name="Karst S.M."/>
            <person name="Dueholm M.S."/>
            <person name="Nielsen P.H."/>
            <person name="Albertsen M."/>
        </authorList>
    </citation>
    <scope>NUCLEOTIDE SEQUENCE [LARGE SCALE GENOMIC DNA]</scope>
    <source>
        <strain evidence="7">EsbW_18-Q3-R4-48_BATAC.285</strain>
    </source>
</reference>
<name>A0A935PWH5_9PROT</name>
<dbReference type="Pfam" id="PF00440">
    <property type="entry name" value="TetR_N"/>
    <property type="match status" value="1"/>
</dbReference>
<dbReference type="PRINTS" id="PR00455">
    <property type="entry name" value="HTHTETR"/>
</dbReference>
<dbReference type="Gene3D" id="1.10.10.60">
    <property type="entry name" value="Homeodomain-like"/>
    <property type="match status" value="1"/>
</dbReference>
<gene>
    <name evidence="7" type="ORF">IPJ27_07645</name>
</gene>
<keyword evidence="2 4" id="KW-0238">DNA-binding</keyword>